<feature type="compositionally biased region" description="Polar residues" evidence="1">
    <location>
        <begin position="587"/>
        <end position="598"/>
    </location>
</feature>
<dbReference type="RefSeq" id="XP_020127123.1">
    <property type="nucleotide sequence ID" value="XM_020277306.1"/>
</dbReference>
<comment type="caution">
    <text evidence="2">The sequence shown here is derived from an EMBL/GenBank/DDBJ whole genome shotgun (WGS) entry which is preliminary data.</text>
</comment>
<feature type="region of interest" description="Disordered" evidence="1">
    <location>
        <begin position="587"/>
        <end position="647"/>
    </location>
</feature>
<evidence type="ECO:0000313" key="2">
    <source>
        <dbReference type="EMBL" id="OJD30863.1"/>
    </source>
</evidence>
<feature type="compositionally biased region" description="Polar residues" evidence="1">
    <location>
        <begin position="522"/>
        <end position="538"/>
    </location>
</feature>
<feature type="compositionally biased region" description="Basic and acidic residues" evidence="1">
    <location>
        <begin position="353"/>
        <end position="364"/>
    </location>
</feature>
<proteinExistence type="predicted"/>
<feature type="compositionally biased region" description="Polar residues" evidence="1">
    <location>
        <begin position="335"/>
        <end position="345"/>
    </location>
</feature>
<organism evidence="2 3">
    <name type="scientific">Diplodia corticola</name>
    <dbReference type="NCBI Taxonomy" id="236234"/>
    <lineage>
        <taxon>Eukaryota</taxon>
        <taxon>Fungi</taxon>
        <taxon>Dikarya</taxon>
        <taxon>Ascomycota</taxon>
        <taxon>Pezizomycotina</taxon>
        <taxon>Dothideomycetes</taxon>
        <taxon>Dothideomycetes incertae sedis</taxon>
        <taxon>Botryosphaeriales</taxon>
        <taxon>Botryosphaeriaceae</taxon>
        <taxon>Diplodia</taxon>
    </lineage>
</organism>
<dbReference type="Proteomes" id="UP000183809">
    <property type="component" value="Unassembled WGS sequence"/>
</dbReference>
<accession>A0A1J9RR11</accession>
<dbReference type="GeneID" id="31017567"/>
<dbReference type="EMBL" id="MNUE01000055">
    <property type="protein sequence ID" value="OJD30863.1"/>
    <property type="molecule type" value="Genomic_DNA"/>
</dbReference>
<evidence type="ECO:0000313" key="3">
    <source>
        <dbReference type="Proteomes" id="UP000183809"/>
    </source>
</evidence>
<keyword evidence="3" id="KW-1185">Reference proteome</keyword>
<feature type="region of interest" description="Disordered" evidence="1">
    <location>
        <begin position="515"/>
        <end position="538"/>
    </location>
</feature>
<feature type="region of interest" description="Disordered" evidence="1">
    <location>
        <begin position="305"/>
        <end position="374"/>
    </location>
</feature>
<name>A0A1J9RR11_9PEZI</name>
<feature type="region of interest" description="Disordered" evidence="1">
    <location>
        <begin position="451"/>
        <end position="490"/>
    </location>
</feature>
<dbReference type="AlphaFoldDB" id="A0A1J9RR11"/>
<gene>
    <name evidence="2" type="ORF">BKCO1_5500017</name>
</gene>
<feature type="compositionally biased region" description="Low complexity" evidence="1">
    <location>
        <begin position="454"/>
        <end position="465"/>
    </location>
</feature>
<sequence length="677" mass="74410">MSQANRQNTGVYLPPPTTQSQAVRFAMRPFQLRRSSSRPTLIDLPPTFYLYSSLTASIVQELGSTLGEMVGCVQCLTPCVTCDQHPEGGRLHCLDCSHVVETKYHEECGSSCIGSPSRQRLDGADKPLPPLPCTTCAYASINWDTIDFTDIVREPTPPRDCTEQSLLGRITEVKARLVRSRAAFEARLKGGRVCEMVILPDDPMDWGERLKDTHIGTVVPMRIQELVPRLIQSSRPPPQPELPTWFDTSANAIPVRRESMLNRGLISREPALNIWRGATPRLANVEQHAEIVEFEGDTEVEQAAETVELEDDAESRKEPLLYETSGPEVMRKSTGEVTQSASGTSKLDGGDDALGHRQQEKDQAAEPACEVEATSETTKIIRFDADMDMFELKLPSEPRNVEATVHGEPSQGQPAYHIQAGNEEQHDNQRTALEEDFESLKRKWQEISACAVHPQPSSSAAQCPSQKDKAPQPSDLPGDAGTRGGEDMPHCAFYGEGTEMAVLQEVMQAGHTAVKDARSLRTETASRASESDGHTSITVSLKRTPRVRKKKNSPCTASEALRTAGDVLGDNSAEALLSISPSFELTLTDSPRSSQVHSSGPIHPQGTQHEARCSVPRSRKTVPPQPRTQTLGDGHPPANPEPLNQEETFTPGKVRRFFKRVFGFLPKLCCFSPPLYA</sequence>
<protein>
    <submittedName>
        <fullName evidence="2">Uncharacterized protein</fullName>
    </submittedName>
</protein>
<evidence type="ECO:0000256" key="1">
    <source>
        <dbReference type="SAM" id="MobiDB-lite"/>
    </source>
</evidence>
<reference evidence="2 3" key="1">
    <citation type="submission" date="2016-10" db="EMBL/GenBank/DDBJ databases">
        <title>Proteomics and genomics reveal pathogen-plant mechanisms compatible with a hemibiotrophic lifestyle of Diplodia corticola.</title>
        <authorList>
            <person name="Fernandes I."/>
            <person name="De Jonge R."/>
            <person name="Van De Peer Y."/>
            <person name="Devreese B."/>
            <person name="Alves A."/>
            <person name="Esteves A.C."/>
        </authorList>
    </citation>
    <scope>NUCLEOTIDE SEQUENCE [LARGE SCALE GENOMIC DNA]</scope>
    <source>
        <strain evidence="2 3">CBS 112549</strain>
    </source>
</reference>